<name>A0ABS1BMP6_9SPHI</name>
<gene>
    <name evidence="1" type="ORF">I5M32_14445</name>
</gene>
<dbReference type="EMBL" id="JAEHFY010000023">
    <property type="protein sequence ID" value="MBK0384165.1"/>
    <property type="molecule type" value="Genomic_DNA"/>
</dbReference>
<dbReference type="Proteomes" id="UP000660024">
    <property type="component" value="Unassembled WGS sequence"/>
</dbReference>
<reference evidence="1 2" key="1">
    <citation type="submission" date="2020-12" db="EMBL/GenBank/DDBJ databases">
        <title>Bacterial novel species Pedobacter sp. SD-b isolated from soil.</title>
        <authorList>
            <person name="Jung H.-Y."/>
        </authorList>
    </citation>
    <scope>NUCLEOTIDE SEQUENCE [LARGE SCALE GENOMIC DNA]</scope>
    <source>
        <strain evidence="1 2">SD-b</strain>
    </source>
</reference>
<organism evidence="1 2">
    <name type="scientific">Pedobacter segetis</name>
    <dbReference type="NCBI Taxonomy" id="2793069"/>
    <lineage>
        <taxon>Bacteria</taxon>
        <taxon>Pseudomonadati</taxon>
        <taxon>Bacteroidota</taxon>
        <taxon>Sphingobacteriia</taxon>
        <taxon>Sphingobacteriales</taxon>
        <taxon>Sphingobacteriaceae</taxon>
        <taxon>Pedobacter</taxon>
    </lineage>
</organism>
<evidence type="ECO:0000313" key="2">
    <source>
        <dbReference type="Proteomes" id="UP000660024"/>
    </source>
</evidence>
<sequence length="126" mass="14535">MYLSNRQSHYLTDVGGGAANNLPPTANCNTWWNTEMEHFTNSDNEIFYSYMPKDKGVLNNNLSHHMYPKCILVGVFQPGINLSIAGNVNDIKDDWVYTENLNKGFVYPLSLYKVQLALRKRRINYK</sequence>
<evidence type="ECO:0000313" key="1">
    <source>
        <dbReference type="EMBL" id="MBK0384165.1"/>
    </source>
</evidence>
<keyword evidence="2" id="KW-1185">Reference proteome</keyword>
<proteinExistence type="predicted"/>
<comment type="caution">
    <text evidence="1">The sequence shown here is derived from an EMBL/GenBank/DDBJ whole genome shotgun (WGS) entry which is preliminary data.</text>
</comment>
<protein>
    <submittedName>
        <fullName evidence="1">Uncharacterized protein</fullName>
    </submittedName>
</protein>
<accession>A0ABS1BMP6</accession>
<dbReference type="RefSeq" id="WP_200587624.1">
    <property type="nucleotide sequence ID" value="NZ_JAEHFY010000023.1"/>
</dbReference>